<dbReference type="STRING" id="1777.AWC07_00500"/>
<accession>A0A1X1VKD3</accession>
<protein>
    <recommendedName>
        <fullName evidence="4">Adenylosuccinate lyase C-terminal domain-containing protein</fullName>
    </recommendedName>
</protein>
<evidence type="ECO:0000259" key="4">
    <source>
        <dbReference type="SMART" id="SM00998"/>
    </source>
</evidence>
<feature type="domain" description="Adenylosuccinate lyase C-terminal" evidence="4">
    <location>
        <begin position="368"/>
        <end position="439"/>
    </location>
</feature>
<dbReference type="GO" id="GO:0016829">
    <property type="term" value="F:lyase activity"/>
    <property type="evidence" value="ECO:0007669"/>
    <property type="project" value="UniProtKB-KW"/>
</dbReference>
<evidence type="ECO:0000256" key="3">
    <source>
        <dbReference type="SAM" id="MobiDB-lite"/>
    </source>
</evidence>
<keyword evidence="6" id="KW-1185">Reference proteome</keyword>
<proteinExistence type="inferred from homology"/>
<comment type="similarity">
    <text evidence="2">Belongs to the class-II fumarase/aspartase family.</text>
</comment>
<evidence type="ECO:0000256" key="1">
    <source>
        <dbReference type="ARBA" id="ARBA00023239"/>
    </source>
</evidence>
<dbReference type="Gene3D" id="1.20.200.10">
    <property type="entry name" value="Fumarase/aspartase (Central domain)"/>
    <property type="match status" value="1"/>
</dbReference>
<dbReference type="Gene3D" id="1.10.40.30">
    <property type="entry name" value="Fumarase/aspartase (C-terminal domain)"/>
    <property type="match status" value="1"/>
</dbReference>
<dbReference type="InterPro" id="IPR019468">
    <property type="entry name" value="AdenyloSucc_lyase_C"/>
</dbReference>
<dbReference type="Pfam" id="PF10397">
    <property type="entry name" value="ADSL_C"/>
    <property type="match status" value="1"/>
</dbReference>
<dbReference type="EMBL" id="LQOX01000100">
    <property type="protein sequence ID" value="ORV69438.1"/>
    <property type="molecule type" value="Genomic_DNA"/>
</dbReference>
<evidence type="ECO:0000256" key="2">
    <source>
        <dbReference type="ARBA" id="ARBA00034772"/>
    </source>
</evidence>
<dbReference type="Proteomes" id="UP000193738">
    <property type="component" value="Unassembled WGS sequence"/>
</dbReference>
<feature type="region of interest" description="Disordered" evidence="3">
    <location>
        <begin position="445"/>
        <end position="475"/>
    </location>
</feature>
<sequence>MIPSTALSALDGAVFGGLHTTDELRAILGERGLLARFLQVEAELAAAQADLDVVPAEVAPALRAVTIDDLDIARLASRTNAAGYPIVGLVEQLAVILPDGLGQYAHWGATTQDIMDTAAVLQTVAALDVIERDLLRTLAALMELATKHGSAVMVGRSQLQHALPITFGYRVASWTAPLLRHLDRLAELRPRVAMVQLGGAVGSLAAMAPHGPEIRRELARRLGLAAPSISWHATRDRFVEVVAWAAQVAASLAKIGLDIVVGSQTELAELSEPSAPGRGVSSTMPQKRNPIGSQQLIRAARLTRTYLDLALDAAVADAERATAVWSLEWHSLAPALAVCGGAVHTAADVLAGLRVDAAAMAANLDRTHGLIMAESVMMRLAPVLGRQAAHDQLEALVTASLESGESFATLVGRRDPKLADAVTPAGYLGHVDEQTVAVMSEAAARVGGQTSTQGNSTGPRSPLRNLSGAKGAMAE</sequence>
<dbReference type="AlphaFoldDB" id="A0A1X1VKD3"/>
<dbReference type="PRINTS" id="PR00145">
    <property type="entry name" value="ARGSUCLYASE"/>
</dbReference>
<dbReference type="SUPFAM" id="SSF48557">
    <property type="entry name" value="L-aspartase-like"/>
    <property type="match status" value="1"/>
</dbReference>
<name>A0A1X1VKD3_MYCGS</name>
<dbReference type="InterPro" id="IPR000362">
    <property type="entry name" value="Fumarate_lyase_fam"/>
</dbReference>
<dbReference type="RefSeq" id="WP_167380055.1">
    <property type="nucleotide sequence ID" value="NZ_LQOX01000100.1"/>
</dbReference>
<evidence type="ECO:0000313" key="6">
    <source>
        <dbReference type="Proteomes" id="UP000193738"/>
    </source>
</evidence>
<dbReference type="SMART" id="SM00998">
    <property type="entry name" value="ADSL_C"/>
    <property type="match status" value="1"/>
</dbReference>
<reference evidence="5 6" key="1">
    <citation type="submission" date="2016-01" db="EMBL/GenBank/DDBJ databases">
        <title>The new phylogeny of the genus Mycobacterium.</title>
        <authorList>
            <person name="Tarcisio F."/>
            <person name="Conor M."/>
            <person name="Antonella G."/>
            <person name="Elisabetta G."/>
            <person name="Giulia F.S."/>
            <person name="Sara T."/>
            <person name="Anna F."/>
            <person name="Clotilde B."/>
            <person name="Roberto B."/>
            <person name="Veronica D.S."/>
            <person name="Fabio R."/>
            <person name="Monica P."/>
            <person name="Olivier J."/>
            <person name="Enrico T."/>
            <person name="Nicola S."/>
        </authorList>
    </citation>
    <scope>NUCLEOTIDE SEQUENCE [LARGE SCALE GENOMIC DNA]</scope>
    <source>
        <strain evidence="5 6">DSM 43505</strain>
    </source>
</reference>
<dbReference type="Pfam" id="PF00206">
    <property type="entry name" value="Lyase_1"/>
    <property type="match status" value="1"/>
</dbReference>
<dbReference type="InterPro" id="IPR024083">
    <property type="entry name" value="Fumarase/histidase_N"/>
</dbReference>
<dbReference type="InterPro" id="IPR022761">
    <property type="entry name" value="Fumarate_lyase_N"/>
</dbReference>
<dbReference type="PANTHER" id="PTHR43172:SF2">
    <property type="entry name" value="ADENYLOSUCCINATE LYASE C-TERMINAL DOMAIN-CONTAINING PROTEIN"/>
    <property type="match status" value="1"/>
</dbReference>
<organism evidence="5 6">
    <name type="scientific">Mycobacterium gastri</name>
    <dbReference type="NCBI Taxonomy" id="1777"/>
    <lineage>
        <taxon>Bacteria</taxon>
        <taxon>Bacillati</taxon>
        <taxon>Actinomycetota</taxon>
        <taxon>Actinomycetes</taxon>
        <taxon>Mycobacteriales</taxon>
        <taxon>Mycobacteriaceae</taxon>
        <taxon>Mycobacterium</taxon>
    </lineage>
</organism>
<gene>
    <name evidence="5" type="ORF">AWC07_00500</name>
</gene>
<evidence type="ECO:0000313" key="5">
    <source>
        <dbReference type="EMBL" id="ORV69438.1"/>
    </source>
</evidence>
<comment type="caution">
    <text evidence="5">The sequence shown here is derived from an EMBL/GenBank/DDBJ whole genome shotgun (WGS) entry which is preliminary data.</text>
</comment>
<dbReference type="PANTHER" id="PTHR43172">
    <property type="entry name" value="ADENYLOSUCCINATE LYASE"/>
    <property type="match status" value="1"/>
</dbReference>
<dbReference type="InterPro" id="IPR008948">
    <property type="entry name" value="L-Aspartase-like"/>
</dbReference>
<keyword evidence="1" id="KW-0456">Lyase</keyword>
<feature type="compositionally biased region" description="Low complexity" evidence="3">
    <location>
        <begin position="447"/>
        <end position="458"/>
    </location>
</feature>
<dbReference type="CDD" id="cd01597">
    <property type="entry name" value="pCLME"/>
    <property type="match status" value="1"/>
</dbReference>
<dbReference type="PRINTS" id="PR00149">
    <property type="entry name" value="FUMRATELYASE"/>
</dbReference>
<dbReference type="Gene3D" id="1.10.275.10">
    <property type="entry name" value="Fumarase/aspartase (N-terminal domain)"/>
    <property type="match status" value="1"/>
</dbReference>